<proteinExistence type="predicted"/>
<dbReference type="AlphaFoldDB" id="A0A3D8J422"/>
<keyword evidence="2" id="KW-1185">Reference proteome</keyword>
<comment type="caution">
    <text evidence="1">The sequence shown here is derived from an EMBL/GenBank/DDBJ whole genome shotgun (WGS) entry which is preliminary data.</text>
</comment>
<gene>
    <name evidence="1" type="ORF">CQA57_07265</name>
</gene>
<dbReference type="EMBL" id="NXLX01000023">
    <property type="protein sequence ID" value="RDU71990.1"/>
    <property type="molecule type" value="Genomic_DNA"/>
</dbReference>
<dbReference type="Proteomes" id="UP000256695">
    <property type="component" value="Unassembled WGS sequence"/>
</dbReference>
<evidence type="ECO:0000313" key="1">
    <source>
        <dbReference type="EMBL" id="RDU71990.1"/>
    </source>
</evidence>
<name>A0A3D8J422_9HELI</name>
<sequence length="145" mass="17674">MFNYRDIFWLLNGISLRFLNPAYYVFKYQCTQLPQPKIYNQDYWELSFFQNYPLEYDENKQRFYYSAKLDKKLYVIGWNNKIASQTTKWGVTKKEVDRYYDNILYATTTTYAYPYHTLGLGWGSRNGFEFGFKEKEITCYDLDQK</sequence>
<accession>A0A3D8J422</accession>
<evidence type="ECO:0000313" key="2">
    <source>
        <dbReference type="Proteomes" id="UP000256695"/>
    </source>
</evidence>
<organism evidence="1 2">
    <name type="scientific">Helicobacter anseris</name>
    <dbReference type="NCBI Taxonomy" id="375926"/>
    <lineage>
        <taxon>Bacteria</taxon>
        <taxon>Pseudomonadati</taxon>
        <taxon>Campylobacterota</taxon>
        <taxon>Epsilonproteobacteria</taxon>
        <taxon>Campylobacterales</taxon>
        <taxon>Helicobacteraceae</taxon>
        <taxon>Helicobacter</taxon>
    </lineage>
</organism>
<protein>
    <submittedName>
        <fullName evidence="1">Uncharacterized protein</fullName>
    </submittedName>
</protein>
<reference evidence="1 2" key="1">
    <citation type="submission" date="2018-04" db="EMBL/GenBank/DDBJ databases">
        <title>Novel Campyloabacter and Helicobacter Species and Strains.</title>
        <authorList>
            <person name="Mannion A.J."/>
            <person name="Shen Z."/>
            <person name="Fox J.G."/>
        </authorList>
    </citation>
    <scope>NUCLEOTIDE SEQUENCE [LARGE SCALE GENOMIC DNA]</scope>
    <source>
        <strain evidence="1 2">MIT 04-9362</strain>
    </source>
</reference>